<feature type="region of interest" description="Disordered" evidence="1">
    <location>
        <begin position="182"/>
        <end position="205"/>
    </location>
</feature>
<evidence type="ECO:0000256" key="2">
    <source>
        <dbReference type="SAM" id="Phobius"/>
    </source>
</evidence>
<proteinExistence type="predicted"/>
<keyword evidence="2" id="KW-0472">Membrane</keyword>
<sequence>MPLNLGSASCPFTELHAVHGCTEIPSSRPVLNEPNLTGHKNRPTSHPSSASSSPYITPVDAPISPTMSTYLSPPSSPPLRFPKLGRASPDQAQYSFLTNRSEFLALRRQVSTDALSSARSASYYDFLQSVTPASNTCQLDWINARAAELKALKTRRSFARWLDKQYQTLHGEDLLAFSDVLSEEDTPEPPPCTAPRAAPSAPPPKPGTGAAYVITDIITLMAAQAAVVVLVVGLWWCVFADSTDVAYVRSILAVLKAMLTDKRETK</sequence>
<protein>
    <submittedName>
        <fullName evidence="3">Uncharacterized protein</fullName>
    </submittedName>
</protein>
<dbReference type="Proteomes" id="UP000697297">
    <property type="component" value="Unassembled WGS sequence"/>
</dbReference>
<reference evidence="3 5" key="1">
    <citation type="journal article" date="2021" name="G3 (Bethesda)">
        <title>Genomic diversity, chromosomal rearrangements, and interspecies hybridization in the ogataea polymorpha species complex.</title>
        <authorList>
            <person name="Hanson S.J."/>
            <person name="Cinneide E.O."/>
            <person name="Salzberg L.I."/>
            <person name="Wolfe K.H."/>
            <person name="McGowan J."/>
            <person name="Fitzpatrick D.A."/>
            <person name="Matlin K."/>
        </authorList>
    </citation>
    <scope>NUCLEOTIDE SEQUENCE</scope>
    <source>
        <strain evidence="4">81-436-3</strain>
        <strain evidence="3">83-405-1</strain>
    </source>
</reference>
<feature type="compositionally biased region" description="Low complexity" evidence="1">
    <location>
        <begin position="44"/>
        <end position="54"/>
    </location>
</feature>
<dbReference type="EMBL" id="JAHLUN010000001">
    <property type="protein sequence ID" value="KAG7769116.1"/>
    <property type="molecule type" value="Genomic_DNA"/>
</dbReference>
<dbReference type="Proteomes" id="UP000738402">
    <property type="component" value="Unassembled WGS sequence"/>
</dbReference>
<evidence type="ECO:0000313" key="5">
    <source>
        <dbReference type="Proteomes" id="UP000697297"/>
    </source>
</evidence>
<keyword evidence="2" id="KW-0812">Transmembrane</keyword>
<keyword evidence="5" id="KW-1185">Reference proteome</keyword>
<evidence type="ECO:0000256" key="1">
    <source>
        <dbReference type="SAM" id="MobiDB-lite"/>
    </source>
</evidence>
<feature type="region of interest" description="Disordered" evidence="1">
    <location>
        <begin position="24"/>
        <end position="58"/>
    </location>
</feature>
<dbReference type="EMBL" id="JAHLUH010000001">
    <property type="protein sequence ID" value="KAG7730606.1"/>
    <property type="molecule type" value="Genomic_DNA"/>
</dbReference>
<keyword evidence="2" id="KW-1133">Transmembrane helix</keyword>
<feature type="transmembrane region" description="Helical" evidence="2">
    <location>
        <begin position="217"/>
        <end position="239"/>
    </location>
</feature>
<gene>
    <name evidence="3" type="ORF">KL933_000401</name>
    <name evidence="4" type="ORF">KL946_000399</name>
</gene>
<comment type="caution">
    <text evidence="3">The sequence shown here is derived from an EMBL/GenBank/DDBJ whole genome shotgun (WGS) entry which is preliminary data.</text>
</comment>
<organism evidence="3 6">
    <name type="scientific">Ogataea haglerorum</name>
    <dbReference type="NCBI Taxonomy" id="1937702"/>
    <lineage>
        <taxon>Eukaryota</taxon>
        <taxon>Fungi</taxon>
        <taxon>Dikarya</taxon>
        <taxon>Ascomycota</taxon>
        <taxon>Saccharomycotina</taxon>
        <taxon>Pichiomycetes</taxon>
        <taxon>Pichiales</taxon>
        <taxon>Pichiaceae</taxon>
        <taxon>Ogataea</taxon>
    </lineage>
</organism>
<evidence type="ECO:0000313" key="3">
    <source>
        <dbReference type="EMBL" id="KAG7730606.1"/>
    </source>
</evidence>
<accession>A0AAN6DAR1</accession>
<dbReference type="AlphaFoldDB" id="A0AAN6DAR1"/>
<name>A0AAN6DAR1_9ASCO</name>
<evidence type="ECO:0000313" key="6">
    <source>
        <dbReference type="Proteomes" id="UP000738402"/>
    </source>
</evidence>
<evidence type="ECO:0000313" key="4">
    <source>
        <dbReference type="EMBL" id="KAG7769116.1"/>
    </source>
</evidence>